<dbReference type="GO" id="GO:0005615">
    <property type="term" value="C:extracellular space"/>
    <property type="evidence" value="ECO:0007669"/>
    <property type="project" value="InterPro"/>
</dbReference>
<evidence type="ECO:0000259" key="3">
    <source>
        <dbReference type="SMART" id="SM00093"/>
    </source>
</evidence>
<gene>
    <name evidence="4" type="ORF">QYE76_050125</name>
</gene>
<dbReference type="InterPro" id="IPR023796">
    <property type="entry name" value="Serpin_dom"/>
</dbReference>
<dbReference type="Proteomes" id="UP001231189">
    <property type="component" value="Unassembled WGS sequence"/>
</dbReference>
<dbReference type="SMART" id="SM00093">
    <property type="entry name" value="SERPIN"/>
    <property type="match status" value="1"/>
</dbReference>
<accession>A0AAD8SPD1</accession>
<dbReference type="InterPro" id="IPR042178">
    <property type="entry name" value="Serpin_sf_1"/>
</dbReference>
<evidence type="ECO:0000256" key="2">
    <source>
        <dbReference type="RuleBase" id="RU000411"/>
    </source>
</evidence>
<proteinExistence type="inferred from homology"/>
<evidence type="ECO:0000256" key="1">
    <source>
        <dbReference type="ARBA" id="ARBA00009500"/>
    </source>
</evidence>
<evidence type="ECO:0000313" key="5">
    <source>
        <dbReference type="Proteomes" id="UP001231189"/>
    </source>
</evidence>
<name>A0AAD8SPD1_LOLMU</name>
<organism evidence="4 5">
    <name type="scientific">Lolium multiflorum</name>
    <name type="common">Italian ryegrass</name>
    <name type="synonym">Lolium perenne subsp. multiflorum</name>
    <dbReference type="NCBI Taxonomy" id="4521"/>
    <lineage>
        <taxon>Eukaryota</taxon>
        <taxon>Viridiplantae</taxon>
        <taxon>Streptophyta</taxon>
        <taxon>Embryophyta</taxon>
        <taxon>Tracheophyta</taxon>
        <taxon>Spermatophyta</taxon>
        <taxon>Magnoliopsida</taxon>
        <taxon>Liliopsida</taxon>
        <taxon>Poales</taxon>
        <taxon>Poaceae</taxon>
        <taxon>BOP clade</taxon>
        <taxon>Pooideae</taxon>
        <taxon>Poodae</taxon>
        <taxon>Poeae</taxon>
        <taxon>Poeae Chloroplast Group 2 (Poeae type)</taxon>
        <taxon>Loliodinae</taxon>
        <taxon>Loliinae</taxon>
        <taxon>Lolium</taxon>
    </lineage>
</organism>
<dbReference type="PANTHER" id="PTHR11461">
    <property type="entry name" value="SERINE PROTEASE INHIBITOR, SERPIN"/>
    <property type="match status" value="1"/>
</dbReference>
<dbReference type="InterPro" id="IPR000215">
    <property type="entry name" value="Serpin_fam"/>
</dbReference>
<sequence>MMAGPSKKPRQSAAGLAGLAARLTKRLADENPRANLVFSPLSIYAAVSLLAPGARGDTLAEILRFLGARSRDELEESISTTVADAVKDRSGSGGPSVAFACGVWNDRTRPLKPAYREAVVGTYMAEARAADFHENAGEAAEQINAWVEEVTRNLIGNIVSAKSFDTETDAVLANAIYFRGKWDLPFYERSTTDRLFQLLDGATVDAPFMCNSNRHFVAAYDGFKVLKLQYKMQQQQTDPWSSKASLKKDTQYSMCIFLPDAYDGLRTLLDEITSRPGFVHDHLPSSKVKVCHFGVPKFKLEFLSNVTQILKDLGLVLPFCMGADLSDMMEADRSGLPLVVQDVFHKAVVEVNEEGTVAAAVTIMRIAPGCAPGMIAEPTVDFVADHPFAYFIVEETSGAILFAGHVVDPTDGKAG</sequence>
<dbReference type="InterPro" id="IPR036186">
    <property type="entry name" value="Serpin_sf"/>
</dbReference>
<keyword evidence="5" id="KW-1185">Reference proteome</keyword>
<protein>
    <recommendedName>
        <fullName evidence="3">Serpin domain-containing protein</fullName>
    </recommendedName>
</protein>
<feature type="domain" description="Serpin" evidence="3">
    <location>
        <begin position="21"/>
        <end position="409"/>
    </location>
</feature>
<dbReference type="InterPro" id="IPR042185">
    <property type="entry name" value="Serpin_sf_2"/>
</dbReference>
<reference evidence="4" key="1">
    <citation type="submission" date="2023-07" db="EMBL/GenBank/DDBJ databases">
        <title>A chromosome-level genome assembly of Lolium multiflorum.</title>
        <authorList>
            <person name="Chen Y."/>
            <person name="Copetti D."/>
            <person name="Kolliker R."/>
            <person name="Studer B."/>
        </authorList>
    </citation>
    <scope>NUCLEOTIDE SEQUENCE</scope>
    <source>
        <strain evidence="4">02402/16</strain>
        <tissue evidence="4">Leaf</tissue>
    </source>
</reference>
<evidence type="ECO:0000313" key="4">
    <source>
        <dbReference type="EMBL" id="KAK1661966.1"/>
    </source>
</evidence>
<dbReference type="Gene3D" id="2.30.39.10">
    <property type="entry name" value="Alpha-1-antitrypsin, domain 1"/>
    <property type="match status" value="1"/>
</dbReference>
<comment type="similarity">
    <text evidence="1 2">Belongs to the serpin family.</text>
</comment>
<dbReference type="PANTHER" id="PTHR11461:SF386">
    <property type="entry name" value="SERPIN DOMAIN-CONTAINING PROTEIN"/>
    <property type="match status" value="1"/>
</dbReference>
<dbReference type="CDD" id="cd02043">
    <property type="entry name" value="serpinP_plants"/>
    <property type="match status" value="1"/>
</dbReference>
<comment type="caution">
    <text evidence="4">The sequence shown here is derived from an EMBL/GenBank/DDBJ whole genome shotgun (WGS) entry which is preliminary data.</text>
</comment>
<dbReference type="GO" id="GO:0004867">
    <property type="term" value="F:serine-type endopeptidase inhibitor activity"/>
    <property type="evidence" value="ECO:0007669"/>
    <property type="project" value="InterPro"/>
</dbReference>
<dbReference type="SUPFAM" id="SSF56574">
    <property type="entry name" value="Serpins"/>
    <property type="match status" value="1"/>
</dbReference>
<dbReference type="EMBL" id="JAUUTY010000003">
    <property type="protein sequence ID" value="KAK1661966.1"/>
    <property type="molecule type" value="Genomic_DNA"/>
</dbReference>
<dbReference type="Gene3D" id="3.30.497.10">
    <property type="entry name" value="Antithrombin, subunit I, domain 2"/>
    <property type="match status" value="1"/>
</dbReference>
<dbReference type="AlphaFoldDB" id="A0AAD8SPD1"/>
<dbReference type="Pfam" id="PF00079">
    <property type="entry name" value="Serpin"/>
    <property type="match status" value="1"/>
</dbReference>